<dbReference type="GeneID" id="104789323"/>
<dbReference type="Pfam" id="PF03108">
    <property type="entry name" value="DBD_Tnp_Mut"/>
    <property type="match status" value="1"/>
</dbReference>
<keyword evidence="6" id="KW-1185">Reference proteome</keyword>
<evidence type="ECO:0000313" key="7">
    <source>
        <dbReference type="RefSeq" id="XP_010513344.1"/>
    </source>
</evidence>
<dbReference type="InterPro" id="IPR018289">
    <property type="entry name" value="MULE_transposase_dom"/>
</dbReference>
<protein>
    <submittedName>
        <fullName evidence="7">Uncharacterized protein LOC104789323</fullName>
    </submittedName>
</protein>
<dbReference type="InterPro" id="IPR007527">
    <property type="entry name" value="Znf_SWIM"/>
</dbReference>
<name>A0ABM0ZBM7_CAMSA</name>
<gene>
    <name evidence="7" type="primary">LOC104789323</name>
</gene>
<dbReference type="Proteomes" id="UP000694864">
    <property type="component" value="Chromosome 5"/>
</dbReference>
<feature type="domain" description="SWIM-type" evidence="5">
    <location>
        <begin position="599"/>
        <end position="630"/>
    </location>
</feature>
<dbReference type="InterPro" id="IPR004332">
    <property type="entry name" value="Transposase_MuDR"/>
</dbReference>
<organism evidence="6 7">
    <name type="scientific">Camelina sativa</name>
    <name type="common">False flax</name>
    <name type="synonym">Myagrum sativum</name>
    <dbReference type="NCBI Taxonomy" id="90675"/>
    <lineage>
        <taxon>Eukaryota</taxon>
        <taxon>Viridiplantae</taxon>
        <taxon>Streptophyta</taxon>
        <taxon>Embryophyta</taxon>
        <taxon>Tracheophyta</taxon>
        <taxon>Spermatophyta</taxon>
        <taxon>Magnoliopsida</taxon>
        <taxon>eudicotyledons</taxon>
        <taxon>Gunneridae</taxon>
        <taxon>Pentapetalae</taxon>
        <taxon>rosids</taxon>
        <taxon>malvids</taxon>
        <taxon>Brassicales</taxon>
        <taxon>Brassicaceae</taxon>
        <taxon>Camelineae</taxon>
        <taxon>Camelina</taxon>
    </lineage>
</organism>
<reference evidence="6" key="1">
    <citation type="journal article" date="2014" name="Nat. Commun.">
        <title>The emerging biofuel crop Camelina sativa retains a highly undifferentiated hexaploid genome structure.</title>
        <authorList>
            <person name="Kagale S."/>
            <person name="Koh C."/>
            <person name="Nixon J."/>
            <person name="Bollina V."/>
            <person name="Clarke W.E."/>
            <person name="Tuteja R."/>
            <person name="Spillane C."/>
            <person name="Robinson S.J."/>
            <person name="Links M.G."/>
            <person name="Clarke C."/>
            <person name="Higgins E.E."/>
            <person name="Huebert T."/>
            <person name="Sharpe A.G."/>
            <person name="Parkin I.A."/>
        </authorList>
    </citation>
    <scope>NUCLEOTIDE SEQUENCE [LARGE SCALE GENOMIC DNA]</scope>
    <source>
        <strain evidence="6">cv. DH55</strain>
    </source>
</reference>
<evidence type="ECO:0000313" key="6">
    <source>
        <dbReference type="Proteomes" id="UP000694864"/>
    </source>
</evidence>
<dbReference type="SMART" id="SM00575">
    <property type="entry name" value="ZnF_PMZ"/>
    <property type="match status" value="1"/>
</dbReference>
<dbReference type="PROSITE" id="PS50966">
    <property type="entry name" value="ZF_SWIM"/>
    <property type="match status" value="1"/>
</dbReference>
<keyword evidence="3" id="KW-0862">Zinc</keyword>
<dbReference type="PANTHER" id="PTHR31973">
    <property type="entry name" value="POLYPROTEIN, PUTATIVE-RELATED"/>
    <property type="match status" value="1"/>
</dbReference>
<dbReference type="Pfam" id="PF04434">
    <property type="entry name" value="SWIM"/>
    <property type="match status" value="1"/>
</dbReference>
<keyword evidence="2 4" id="KW-0863">Zinc-finger</keyword>
<dbReference type="PANTHER" id="PTHR31973:SF187">
    <property type="entry name" value="MUTATOR TRANSPOSASE MUDRA PROTEIN"/>
    <property type="match status" value="1"/>
</dbReference>
<evidence type="ECO:0000256" key="1">
    <source>
        <dbReference type="ARBA" id="ARBA00022723"/>
    </source>
</evidence>
<dbReference type="InterPro" id="IPR006564">
    <property type="entry name" value="Znf_PMZ"/>
</dbReference>
<evidence type="ECO:0000259" key="5">
    <source>
        <dbReference type="PROSITE" id="PS50966"/>
    </source>
</evidence>
<accession>A0ABM0ZBM7</accession>
<proteinExistence type="predicted"/>
<evidence type="ECO:0000256" key="3">
    <source>
        <dbReference type="ARBA" id="ARBA00022833"/>
    </source>
</evidence>
<evidence type="ECO:0000256" key="2">
    <source>
        <dbReference type="ARBA" id="ARBA00022771"/>
    </source>
</evidence>
<evidence type="ECO:0000256" key="4">
    <source>
        <dbReference type="PROSITE-ProRule" id="PRU00325"/>
    </source>
</evidence>
<dbReference type="RefSeq" id="XP_010513344.1">
    <property type="nucleotide sequence ID" value="XM_010515042.1"/>
</dbReference>
<dbReference type="Pfam" id="PF10551">
    <property type="entry name" value="MULE"/>
    <property type="match status" value="1"/>
</dbReference>
<sequence>MITVGESSCNDALPQVETSTDAVIIHTSREDEEAGEEAADLLRNFCMPDINLSDDELSSSSDSVDVTISEDEGPLTEETIRECHFFGPHANYMATPLGEGLDLRIPLQEALEDMCLNFASFNRDAAPTLDEQNEEGRVGMELAIRDVLYEGDELFGGRVFKNKQDCNVKLALHAVNRKFHFRRDHSDQQRLILTCVLDSCPWRVYIVKMEESDNYQIRGVSLEHTCTVEDRSHYHKQATTRVIGSIMKAKYEGNARGPRAIDLQRLLMAEHSVRISYWKAWKSREVAMEGAQGSSDNSYALLPTYLHLLQMANPGSIVDLKTEVDAKGMQRFKYLFLAFGASVEGFQFMKRVIVLDGAHLKGKYGGYLLTASSQDANFQVFPIAFAVVDGENDDAWEWFFRVLITVIPDGETLTFVSDRHSSIYTGLRRLYPRARHGACVVHLQRNVALKFKKKNLLFHVSRAARAYRICDFHTYFNEIIKLSPQCAAYLEAIGFCHWTRAYFLGERYNVMTTNVAESLNAVLKEARELPIISLLEFIRTTLMSWFAMRREAGRSKISEIPPKLREVIHQNFEKSVRFGVKRVDKFEYEVVGTGEVSHYVKLVDRTCSCRAFDLLRLPCPHAISADVAEGLPIHGITAPVFSVNHWRMSYQNY</sequence>
<reference evidence="7" key="2">
    <citation type="submission" date="2025-08" db="UniProtKB">
        <authorList>
            <consortium name="RefSeq"/>
        </authorList>
    </citation>
    <scope>IDENTIFICATION</scope>
    <source>
        <tissue evidence="7">Leaf</tissue>
    </source>
</reference>
<keyword evidence="1" id="KW-0479">Metal-binding</keyword>